<dbReference type="STRING" id="1328314.Achr_27120"/>
<dbReference type="NCBIfam" id="TIGR00057">
    <property type="entry name" value="L-threonylcarbamoyladenylate synthase"/>
    <property type="match status" value="1"/>
</dbReference>
<dbReference type="HOGENOM" id="CLU_031397_3_0_6"/>
<dbReference type="PROSITE" id="PS51163">
    <property type="entry name" value="YRDC"/>
    <property type="match status" value="1"/>
</dbReference>
<feature type="domain" description="YrdC-like" evidence="1">
    <location>
        <begin position="14"/>
        <end position="200"/>
    </location>
</feature>
<evidence type="ECO:0000313" key="2">
    <source>
        <dbReference type="EMBL" id="AJE22138.1"/>
    </source>
</evidence>
<dbReference type="Proteomes" id="UP000068210">
    <property type="component" value="Chromosome"/>
</dbReference>
<dbReference type="PANTHER" id="PTHR42828">
    <property type="entry name" value="DHBP SYNTHASE RIBB-LIKE ALPHA/BETA DOMAIN-CONTAINING PROTEIN"/>
    <property type="match status" value="1"/>
</dbReference>
<gene>
    <name evidence="2" type="ORF">Achr_27120</name>
</gene>
<name>A0A0C4WIL9_9GAMM</name>
<dbReference type="Gene3D" id="3.90.870.10">
    <property type="entry name" value="DHBP synthase"/>
    <property type="match status" value="1"/>
</dbReference>
<sequence>MSQYFQIHPENPQLRLIRQAVEIVRGGGVIAYPTDASYALGCLLGNKAGLERIRRLRQLDDRHNFTLVCSDLSQLSLFARVDTGAFRLLKTWTPGPYTFILSASREVPRIMLHPKRRTIGLRIPANPIAQALLAELGEPLMSASLILPGETLPLSDPAEMRRRLEHHVDLIIDGGAGTLEASTVVSLLDSEPEVLRVGCGDPAPFAGEA</sequence>
<organism evidence="2 3">
    <name type="scientific">Azotobacter chroococcum NCIMB 8003</name>
    <dbReference type="NCBI Taxonomy" id="1328314"/>
    <lineage>
        <taxon>Bacteria</taxon>
        <taxon>Pseudomonadati</taxon>
        <taxon>Pseudomonadota</taxon>
        <taxon>Gammaproteobacteria</taxon>
        <taxon>Pseudomonadales</taxon>
        <taxon>Pseudomonadaceae</taxon>
        <taxon>Azotobacter</taxon>
    </lineage>
</organism>
<proteinExistence type="predicted"/>
<dbReference type="EMBL" id="CP010415">
    <property type="protein sequence ID" value="AJE22138.1"/>
    <property type="molecule type" value="Genomic_DNA"/>
</dbReference>
<dbReference type="InterPro" id="IPR006070">
    <property type="entry name" value="Sua5-like_dom"/>
</dbReference>
<dbReference type="Pfam" id="PF01300">
    <property type="entry name" value="Sua5_yciO_yrdC"/>
    <property type="match status" value="1"/>
</dbReference>
<protein>
    <submittedName>
        <fullName evidence="2">Sua5/YciO/YrdC/YwlC family protein</fullName>
    </submittedName>
</protein>
<evidence type="ECO:0000259" key="1">
    <source>
        <dbReference type="PROSITE" id="PS51163"/>
    </source>
</evidence>
<dbReference type="SUPFAM" id="SSF55821">
    <property type="entry name" value="YrdC/RibB"/>
    <property type="match status" value="1"/>
</dbReference>
<accession>A0A0C4WIL9</accession>
<dbReference type="RefSeq" id="WP_039805216.1">
    <property type="nucleotide sequence ID" value="NZ_CP010415.1"/>
</dbReference>
<dbReference type="AlphaFoldDB" id="A0A0C4WIL9"/>
<dbReference type="GO" id="GO:0003725">
    <property type="term" value="F:double-stranded RNA binding"/>
    <property type="evidence" value="ECO:0007669"/>
    <property type="project" value="InterPro"/>
</dbReference>
<keyword evidence="3" id="KW-1185">Reference proteome</keyword>
<dbReference type="KEGG" id="acx:Achr_27120"/>
<reference evidence="2 3" key="1">
    <citation type="journal article" date="2015" name="PLoS ONE">
        <title>Azotobacter Genomes: The Genome of Azotobacter chroococcum NCIMB 8003 (ATCC 4412).</title>
        <authorList>
            <person name="Robson R.L."/>
            <person name="Jones R."/>
            <person name="Robson R.M."/>
            <person name="Schwartz A."/>
            <person name="Richardson T.H."/>
        </authorList>
    </citation>
    <scope>NUCLEOTIDE SEQUENCE [LARGE SCALE GENOMIC DNA]</scope>
    <source>
        <strain evidence="2 3">NCIMB 8003</strain>
    </source>
</reference>
<dbReference type="PANTHER" id="PTHR42828:SF3">
    <property type="entry name" value="THREONYLCARBAMOYL-AMP SYNTHASE"/>
    <property type="match status" value="1"/>
</dbReference>
<dbReference type="InterPro" id="IPR017945">
    <property type="entry name" value="DHBP_synth_RibB-like_a/b_dom"/>
</dbReference>
<evidence type="ECO:0000313" key="3">
    <source>
        <dbReference type="Proteomes" id="UP000068210"/>
    </source>
</evidence>
<dbReference type="InterPro" id="IPR052532">
    <property type="entry name" value="SUA5_domain"/>
</dbReference>